<protein>
    <recommendedName>
        <fullName evidence="5">WD40 repeat-like protein</fullName>
    </recommendedName>
</protein>
<dbReference type="PANTHER" id="PTHR19879">
    <property type="entry name" value="TRANSCRIPTION INITIATION FACTOR TFIID"/>
    <property type="match status" value="1"/>
</dbReference>
<gene>
    <name evidence="3" type="ORF">AAF712_007841</name>
</gene>
<keyword evidence="1" id="KW-0853">WD repeat</keyword>
<dbReference type="Proteomes" id="UP001437256">
    <property type="component" value="Unassembled WGS sequence"/>
</dbReference>
<dbReference type="SUPFAM" id="SSF50978">
    <property type="entry name" value="WD40 repeat-like"/>
    <property type="match status" value="1"/>
</dbReference>
<accession>A0ABR2ZU99</accession>
<evidence type="ECO:0000256" key="1">
    <source>
        <dbReference type="PROSITE-ProRule" id="PRU00221"/>
    </source>
</evidence>
<reference evidence="3 4" key="1">
    <citation type="submission" date="2024-05" db="EMBL/GenBank/DDBJ databases">
        <title>A draft genome resource for the thread blight pathogen Marasmius tenuissimus strain MS-2.</title>
        <authorList>
            <person name="Yulfo-Soto G.E."/>
            <person name="Baruah I.K."/>
            <person name="Amoako-Attah I."/>
            <person name="Bukari Y."/>
            <person name="Meinhardt L.W."/>
            <person name="Bailey B.A."/>
            <person name="Cohen S.P."/>
        </authorList>
    </citation>
    <scope>NUCLEOTIDE SEQUENCE [LARGE SCALE GENOMIC DNA]</scope>
    <source>
        <strain evidence="3 4">MS-2</strain>
    </source>
</reference>
<evidence type="ECO:0000313" key="4">
    <source>
        <dbReference type="Proteomes" id="UP001437256"/>
    </source>
</evidence>
<feature type="region of interest" description="Disordered" evidence="2">
    <location>
        <begin position="24"/>
        <end position="191"/>
    </location>
</feature>
<comment type="caution">
    <text evidence="3">The sequence shown here is derived from an EMBL/GenBank/DDBJ whole genome shotgun (WGS) entry which is preliminary data.</text>
</comment>
<dbReference type="InterPro" id="IPR015943">
    <property type="entry name" value="WD40/YVTN_repeat-like_dom_sf"/>
</dbReference>
<dbReference type="InterPro" id="IPR001680">
    <property type="entry name" value="WD40_rpt"/>
</dbReference>
<dbReference type="InterPro" id="IPR036322">
    <property type="entry name" value="WD40_repeat_dom_sf"/>
</dbReference>
<name>A0ABR2ZU99_9AGAR</name>
<dbReference type="SMART" id="SM00320">
    <property type="entry name" value="WD40"/>
    <property type="match status" value="3"/>
</dbReference>
<proteinExistence type="predicted"/>
<dbReference type="PANTHER" id="PTHR19879:SF9">
    <property type="entry name" value="TRANSCRIPTION INITIATION FACTOR TFIID SUBUNIT 5"/>
    <property type="match status" value="1"/>
</dbReference>
<evidence type="ECO:0008006" key="5">
    <source>
        <dbReference type="Google" id="ProtNLM"/>
    </source>
</evidence>
<evidence type="ECO:0000256" key="2">
    <source>
        <dbReference type="SAM" id="MobiDB-lite"/>
    </source>
</evidence>
<dbReference type="Gene3D" id="2.130.10.10">
    <property type="entry name" value="YVTN repeat-like/Quinoprotein amine dehydrogenase"/>
    <property type="match status" value="1"/>
</dbReference>
<keyword evidence="4" id="KW-1185">Reference proteome</keyword>
<sequence length="744" mass="82241">MAQGKPDDGIEFIGKTSCSFDLTSKRATKKTTIVLDEDSKMYPKSTINHKKLRGQSTNSSSRRERTSPATMPARVDGAAQRPQMGGGTTRRVNETPRPGPSKPRSNSQSTPNKKQGSKGLPAQADIIILSSDDDEIVEVTRVEPKRNTPPVSQVPRPQKRSHSPMRLLSSPRNVKRRKPETEQEFTSEEEEYEGMLPFAQWKPLPDGSGKLDVNDELAALTLDDAPPPLPLKRNMRPTGREYRLPRAPRPSNSKTVIYNWDLLNACDVGRRPYPKRVDTNTTKRCHVFSNRSPTNYKTTYLKDSAGAVGTIAQHRGHVALGSAVSGGGPDVDNEVPDDYNKSGSLIVWEENSPPLLLYGHQRAIRHVTKPCTKHYSVNDVKFAPHGNALVSAGNDRKVHIWRNWGVRPVGQNYSEEELHDLQEENEDDDSDTEEFNDHLYDIPPKQLLFKPDSRETILAIAERDITICRNLTLNNTTRLSIFRRSACNALAMVWGIGPTEGYIFATSEPDNHNAWKGSHLMFHAENTRGKDSRIELKEADDEPGDAITLSPDGKTLALFTCTSTTNKMRLYDVATKSSKPYRTLNLPSFVLGLVDNEDDWSAAVNSASYSPDGIYLAVARNDNTVHMYDSRMLERGTLHEFEHDGPSRVSPGKSSFGVLGAQWLESPSSNRLGLVTGGNDGCVRLWSPLLANDDRKNGRVLLEAAADIGSISLGDASKGEHELVAGDSAGGVHIVDRMNLSLLL</sequence>
<dbReference type="Pfam" id="PF00400">
    <property type="entry name" value="WD40"/>
    <property type="match status" value="3"/>
</dbReference>
<feature type="compositionally biased region" description="Acidic residues" evidence="2">
    <location>
        <begin position="182"/>
        <end position="191"/>
    </location>
</feature>
<evidence type="ECO:0000313" key="3">
    <source>
        <dbReference type="EMBL" id="KAL0065171.1"/>
    </source>
</evidence>
<organism evidence="3 4">
    <name type="scientific">Marasmius tenuissimus</name>
    <dbReference type="NCBI Taxonomy" id="585030"/>
    <lineage>
        <taxon>Eukaryota</taxon>
        <taxon>Fungi</taxon>
        <taxon>Dikarya</taxon>
        <taxon>Basidiomycota</taxon>
        <taxon>Agaricomycotina</taxon>
        <taxon>Agaricomycetes</taxon>
        <taxon>Agaricomycetidae</taxon>
        <taxon>Agaricales</taxon>
        <taxon>Marasmiineae</taxon>
        <taxon>Marasmiaceae</taxon>
        <taxon>Marasmius</taxon>
    </lineage>
</organism>
<feature type="compositionally biased region" description="Polar residues" evidence="2">
    <location>
        <begin position="103"/>
        <end position="114"/>
    </location>
</feature>
<dbReference type="EMBL" id="JBBXMP010000051">
    <property type="protein sequence ID" value="KAL0065171.1"/>
    <property type="molecule type" value="Genomic_DNA"/>
</dbReference>
<dbReference type="PROSITE" id="PS50082">
    <property type="entry name" value="WD_REPEATS_2"/>
    <property type="match status" value="1"/>
</dbReference>
<feature type="repeat" description="WD" evidence="1">
    <location>
        <begin position="377"/>
        <end position="401"/>
    </location>
</feature>